<protein>
    <recommendedName>
        <fullName evidence="3">DUF3077 domain-containing protein</fullName>
    </recommendedName>
</protein>
<name>A0ABQ6HFX3_9GAMM</name>
<sequence length="94" mass="10349">MSMHKTPLTDIEKSGIEAFNLPIGSPSQLSDSFRSGVIWALKNIELGSDAATHVLSNLCDGSYSQEDHDLMVNELKHVETFIQNKVAHLDAPQK</sequence>
<dbReference type="EMBL" id="BSSV01000006">
    <property type="protein sequence ID" value="GLX86329.1"/>
    <property type="molecule type" value="Genomic_DNA"/>
</dbReference>
<keyword evidence="2" id="KW-1185">Reference proteome</keyword>
<gene>
    <name evidence="1" type="ORF">tloyanaT_25820</name>
</gene>
<dbReference type="Proteomes" id="UP001157134">
    <property type="component" value="Unassembled WGS sequence"/>
</dbReference>
<dbReference type="RefSeq" id="WP_284299279.1">
    <property type="nucleotide sequence ID" value="NZ_BSSV01000006.1"/>
</dbReference>
<accession>A0ABQ6HFX3</accession>
<comment type="caution">
    <text evidence="1">The sequence shown here is derived from an EMBL/GenBank/DDBJ whole genome shotgun (WGS) entry which is preliminary data.</text>
</comment>
<organism evidence="1 2">
    <name type="scientific">Thalassotalea loyana</name>
    <dbReference type="NCBI Taxonomy" id="280483"/>
    <lineage>
        <taxon>Bacteria</taxon>
        <taxon>Pseudomonadati</taxon>
        <taxon>Pseudomonadota</taxon>
        <taxon>Gammaproteobacteria</taxon>
        <taxon>Alteromonadales</taxon>
        <taxon>Colwelliaceae</taxon>
        <taxon>Thalassotalea</taxon>
    </lineage>
</organism>
<evidence type="ECO:0000313" key="2">
    <source>
        <dbReference type="Proteomes" id="UP001157134"/>
    </source>
</evidence>
<evidence type="ECO:0008006" key="3">
    <source>
        <dbReference type="Google" id="ProtNLM"/>
    </source>
</evidence>
<proteinExistence type="predicted"/>
<reference evidence="1 2" key="1">
    <citation type="submission" date="2023-03" db="EMBL/GenBank/DDBJ databases">
        <title>Thalassotalea loyana LMG 22536T draft genome sequence.</title>
        <authorList>
            <person name="Sawabe T."/>
        </authorList>
    </citation>
    <scope>NUCLEOTIDE SEQUENCE [LARGE SCALE GENOMIC DNA]</scope>
    <source>
        <strain evidence="1 2">LMG 22536</strain>
    </source>
</reference>
<evidence type="ECO:0000313" key="1">
    <source>
        <dbReference type="EMBL" id="GLX86329.1"/>
    </source>
</evidence>